<protein>
    <submittedName>
        <fullName evidence="1">ABCF1</fullName>
    </submittedName>
</protein>
<sequence>MCCQTISSRISSCYLLVLLFQIRSSY</sequence>
<reference evidence="1" key="1">
    <citation type="submission" date="2014-09" db="EMBL/GenBank/DDBJ databases">
        <authorList>
            <person name="Magalhaes I.L.F."/>
            <person name="Oliveira U."/>
            <person name="Santos F.R."/>
            <person name="Vidigal T.H.D.A."/>
            <person name="Brescovit A.D."/>
            <person name="Santos A.J."/>
        </authorList>
    </citation>
    <scope>NUCLEOTIDE SEQUENCE</scope>
    <source>
        <tissue evidence="1">Shoot tissue taken approximately 20 cm above the soil surface</tissue>
    </source>
</reference>
<evidence type="ECO:0000313" key="1">
    <source>
        <dbReference type="EMBL" id="JAD91709.1"/>
    </source>
</evidence>
<accession>A0A0A9DT31</accession>
<proteinExistence type="predicted"/>
<organism evidence="1">
    <name type="scientific">Arundo donax</name>
    <name type="common">Giant reed</name>
    <name type="synonym">Donax arundinaceus</name>
    <dbReference type="NCBI Taxonomy" id="35708"/>
    <lineage>
        <taxon>Eukaryota</taxon>
        <taxon>Viridiplantae</taxon>
        <taxon>Streptophyta</taxon>
        <taxon>Embryophyta</taxon>
        <taxon>Tracheophyta</taxon>
        <taxon>Spermatophyta</taxon>
        <taxon>Magnoliopsida</taxon>
        <taxon>Liliopsida</taxon>
        <taxon>Poales</taxon>
        <taxon>Poaceae</taxon>
        <taxon>PACMAD clade</taxon>
        <taxon>Arundinoideae</taxon>
        <taxon>Arundineae</taxon>
        <taxon>Arundo</taxon>
    </lineage>
</organism>
<dbReference type="AlphaFoldDB" id="A0A0A9DT31"/>
<dbReference type="EMBL" id="GBRH01206186">
    <property type="protein sequence ID" value="JAD91709.1"/>
    <property type="molecule type" value="Transcribed_RNA"/>
</dbReference>
<name>A0A0A9DT31_ARUDO</name>
<reference evidence="1" key="2">
    <citation type="journal article" date="2015" name="Data Brief">
        <title>Shoot transcriptome of the giant reed, Arundo donax.</title>
        <authorList>
            <person name="Barrero R.A."/>
            <person name="Guerrero F.D."/>
            <person name="Moolhuijzen P."/>
            <person name="Goolsby J.A."/>
            <person name="Tidwell J."/>
            <person name="Bellgard S.E."/>
            <person name="Bellgard M.I."/>
        </authorList>
    </citation>
    <scope>NUCLEOTIDE SEQUENCE</scope>
    <source>
        <tissue evidence="1">Shoot tissue taken approximately 20 cm above the soil surface</tissue>
    </source>
</reference>